<keyword evidence="7" id="KW-1185">Reference proteome</keyword>
<name>A0ABS6KYH7_9GAMM</name>
<dbReference type="Proteomes" id="UP000699865">
    <property type="component" value="Unassembled WGS sequence"/>
</dbReference>
<dbReference type="Pfam" id="PF07804">
    <property type="entry name" value="HipA_C"/>
    <property type="match status" value="1"/>
</dbReference>
<dbReference type="PANTHER" id="PTHR37419:SF8">
    <property type="entry name" value="TOXIN YJJJ"/>
    <property type="match status" value="1"/>
</dbReference>
<accession>A0ABS6KYH7</accession>
<keyword evidence="3" id="KW-0418">Kinase</keyword>
<feature type="domain" description="HipA N-terminal subdomain 1" evidence="5">
    <location>
        <begin position="19"/>
        <end position="100"/>
    </location>
</feature>
<dbReference type="InterPro" id="IPR052028">
    <property type="entry name" value="HipA_Ser/Thr_kinase"/>
</dbReference>
<gene>
    <name evidence="6" type="ORF">J1786_07110</name>
</gene>
<dbReference type="PANTHER" id="PTHR37419">
    <property type="entry name" value="SERINE/THREONINE-PROTEIN KINASE TOXIN HIPA"/>
    <property type="match status" value="1"/>
</dbReference>
<dbReference type="RefSeq" id="WP_217137957.1">
    <property type="nucleotide sequence ID" value="NZ_JAFMOU010000064.1"/>
</dbReference>
<dbReference type="EMBL" id="JAFMOU010000064">
    <property type="protein sequence ID" value="MBU9834584.1"/>
    <property type="molecule type" value="Genomic_DNA"/>
</dbReference>
<feature type="domain" description="HipA-like C-terminal" evidence="4">
    <location>
        <begin position="182"/>
        <end position="389"/>
    </location>
</feature>
<dbReference type="InterPro" id="IPR012893">
    <property type="entry name" value="HipA-like_C"/>
</dbReference>
<comment type="caution">
    <text evidence="6">The sequence shown here is derived from an EMBL/GenBank/DDBJ whole genome shotgun (WGS) entry which is preliminary data.</text>
</comment>
<evidence type="ECO:0000256" key="1">
    <source>
        <dbReference type="ARBA" id="ARBA00010164"/>
    </source>
</evidence>
<dbReference type="Pfam" id="PF13657">
    <property type="entry name" value="Couple_hipA"/>
    <property type="match status" value="1"/>
</dbReference>
<keyword evidence="2" id="KW-0808">Transferase</keyword>
<evidence type="ECO:0000259" key="5">
    <source>
        <dbReference type="Pfam" id="PF13657"/>
    </source>
</evidence>
<sequence length="429" mass="47414">MKSVASVRQQIQVRIGKAGMPVGTLIYVKQGHRENTTFAYDQDWLGNPDGFNVSADLSLISGYQPRRAPSNHDSVFHFAIADTAPDAWGRRVIARDHAKRRKGNPSLAPLTEMDYLLAVDDFSRIGALRLRDQNGHYCRTVENGRRATPPLLELQRIYQASRAVEKGQESTEDLRYLQGKGTSLGGMRPKSTVVDEDGALAIGKFPSVGDTRSVTRGEVLALCLAQRAGIDAAPARIVELDGVPVAIIRRFDRDNADGRIPYQSAASLLQASREEDRSYTEIADAIRSMGHAPTADVQQLWRRLVFNLLITNVDDHLQNHGFLHVEKGLWRLAPAFDVNPFPDKERESKTWLSEQDGPITDIEMLLARSTYFSLNRADALAALADVHAAVLNWRQVALSAAVGLQASELEDFAPAFEHEQMEAAQGLLA</sequence>
<dbReference type="InterPro" id="IPR017508">
    <property type="entry name" value="HipA_N1"/>
</dbReference>
<evidence type="ECO:0000313" key="7">
    <source>
        <dbReference type="Proteomes" id="UP000699865"/>
    </source>
</evidence>
<reference evidence="6 7" key="1">
    <citation type="submission" date="2021-03" db="EMBL/GenBank/DDBJ databases">
        <title>Five novel Rahnella species.</title>
        <authorList>
            <person name="Brady C."/>
            <person name="Asselin J."/>
            <person name="Beer S."/>
            <person name="Bruberg M.B."/>
            <person name="Crampton B."/>
            <person name="Venter S."/>
            <person name="Arnold D."/>
            <person name="Denman S."/>
        </authorList>
    </citation>
    <scope>NUCLEOTIDE SEQUENCE [LARGE SCALE GENOMIC DNA]</scope>
    <source>
        <strain evidence="6 7">L72c</strain>
    </source>
</reference>
<protein>
    <submittedName>
        <fullName evidence="6">Type II toxin-antitoxin system HipA family toxin</fullName>
    </submittedName>
</protein>
<evidence type="ECO:0000259" key="4">
    <source>
        <dbReference type="Pfam" id="PF07804"/>
    </source>
</evidence>
<evidence type="ECO:0000256" key="3">
    <source>
        <dbReference type="ARBA" id="ARBA00022777"/>
    </source>
</evidence>
<evidence type="ECO:0000256" key="2">
    <source>
        <dbReference type="ARBA" id="ARBA00022679"/>
    </source>
</evidence>
<organism evidence="6 7">
    <name type="scientific">Rahnella perminowiae</name>
    <dbReference type="NCBI Taxonomy" id="2816244"/>
    <lineage>
        <taxon>Bacteria</taxon>
        <taxon>Pseudomonadati</taxon>
        <taxon>Pseudomonadota</taxon>
        <taxon>Gammaproteobacteria</taxon>
        <taxon>Enterobacterales</taxon>
        <taxon>Yersiniaceae</taxon>
        <taxon>Rahnella</taxon>
    </lineage>
</organism>
<comment type="similarity">
    <text evidence="1">Belongs to the HipA Ser/Thr kinase family.</text>
</comment>
<proteinExistence type="inferred from homology"/>
<evidence type="ECO:0000313" key="6">
    <source>
        <dbReference type="EMBL" id="MBU9834584.1"/>
    </source>
</evidence>